<comment type="caution">
    <text evidence="3">The sequence shown here is derived from an EMBL/GenBank/DDBJ whole genome shotgun (WGS) entry which is preliminary data.</text>
</comment>
<evidence type="ECO:0000313" key="4">
    <source>
        <dbReference type="Proteomes" id="UP000315295"/>
    </source>
</evidence>
<evidence type="ECO:0000259" key="2">
    <source>
        <dbReference type="Pfam" id="PF24769"/>
    </source>
</evidence>
<organism evidence="3 4">
    <name type="scientific">Malus baccata</name>
    <name type="common">Siberian crab apple</name>
    <name type="synonym">Pyrus baccata</name>
    <dbReference type="NCBI Taxonomy" id="106549"/>
    <lineage>
        <taxon>Eukaryota</taxon>
        <taxon>Viridiplantae</taxon>
        <taxon>Streptophyta</taxon>
        <taxon>Embryophyta</taxon>
        <taxon>Tracheophyta</taxon>
        <taxon>Spermatophyta</taxon>
        <taxon>Magnoliopsida</taxon>
        <taxon>eudicotyledons</taxon>
        <taxon>Gunneridae</taxon>
        <taxon>Pentapetalae</taxon>
        <taxon>rosids</taxon>
        <taxon>fabids</taxon>
        <taxon>Rosales</taxon>
        <taxon>Rosaceae</taxon>
        <taxon>Amygdaloideae</taxon>
        <taxon>Maleae</taxon>
        <taxon>Malus</taxon>
    </lineage>
</organism>
<dbReference type="InterPro" id="IPR024752">
    <property type="entry name" value="Myb/SANT-like_dom"/>
</dbReference>
<dbReference type="InterPro" id="IPR055314">
    <property type="entry name" value="At2g29880-like"/>
</dbReference>
<dbReference type="Proteomes" id="UP000315295">
    <property type="component" value="Unassembled WGS sequence"/>
</dbReference>
<accession>A0A540NH15</accession>
<evidence type="ECO:0000259" key="1">
    <source>
        <dbReference type="Pfam" id="PF12776"/>
    </source>
</evidence>
<dbReference type="PANTHER" id="PTHR47864">
    <property type="entry name" value="TRANSMEMBRANE PROTEIN"/>
    <property type="match status" value="1"/>
</dbReference>
<protein>
    <submittedName>
        <fullName evidence="3">Uncharacterized protein</fullName>
    </submittedName>
</protein>
<feature type="domain" description="At2g29880-like C-terminal" evidence="2">
    <location>
        <begin position="105"/>
        <end position="151"/>
    </location>
</feature>
<sequence>MRSFKKEYGKYSQLMGSNSGFGWDANTKRFVADDEVWEECFRAHPNQTSIREMKQNRIPRASETTNQARIMEIISLTLSSIATDFRGIHSLLEKRDKDRERQNSIWDAIMETPNLDEPAHYQAIALLDTKTKKDAFLKMSPEERSNWIHYNLK</sequence>
<dbReference type="PANTHER" id="PTHR47864:SF2">
    <property type="entry name" value="MYB_SANT-LIKE DNA-BINDING DOMAIN PROTEIN"/>
    <property type="match status" value="1"/>
</dbReference>
<name>A0A540NH15_MALBA</name>
<dbReference type="AlphaFoldDB" id="A0A540NH15"/>
<keyword evidence="4" id="KW-1185">Reference proteome</keyword>
<feature type="domain" description="Myb/SANT-like" evidence="1">
    <location>
        <begin position="2"/>
        <end position="39"/>
    </location>
</feature>
<gene>
    <name evidence="3" type="ORF">C1H46_004047</name>
</gene>
<proteinExistence type="predicted"/>
<reference evidence="3 4" key="1">
    <citation type="journal article" date="2019" name="G3 (Bethesda)">
        <title>Sequencing of a Wild Apple (Malus baccata) Genome Unravels the Differences Between Cultivated and Wild Apple Species Regarding Disease Resistance and Cold Tolerance.</title>
        <authorList>
            <person name="Chen X."/>
        </authorList>
    </citation>
    <scope>NUCLEOTIDE SEQUENCE [LARGE SCALE GENOMIC DNA]</scope>
    <source>
        <strain evidence="4">cv. Shandingzi</strain>
        <tissue evidence="3">Leaves</tissue>
    </source>
</reference>
<dbReference type="Pfam" id="PF24769">
    <property type="entry name" value="At2g29880_C"/>
    <property type="match status" value="1"/>
</dbReference>
<evidence type="ECO:0000313" key="3">
    <source>
        <dbReference type="EMBL" id="TQE10335.1"/>
    </source>
</evidence>
<dbReference type="EMBL" id="VIEB01000043">
    <property type="protein sequence ID" value="TQE10335.1"/>
    <property type="molecule type" value="Genomic_DNA"/>
</dbReference>
<dbReference type="InterPro" id="IPR056253">
    <property type="entry name" value="At2g29880-like_C"/>
</dbReference>
<dbReference type="Pfam" id="PF12776">
    <property type="entry name" value="Myb_DNA-bind_3"/>
    <property type="match status" value="1"/>
</dbReference>